<evidence type="ECO:0000256" key="4">
    <source>
        <dbReference type="ARBA" id="ARBA00022801"/>
    </source>
</evidence>
<dbReference type="SUPFAM" id="SSF48208">
    <property type="entry name" value="Six-hairpin glycosidases"/>
    <property type="match status" value="1"/>
</dbReference>
<dbReference type="AlphaFoldDB" id="A0A5R8KBU3"/>
<dbReference type="Pfam" id="PF13088">
    <property type="entry name" value="BNR_2"/>
    <property type="match status" value="1"/>
</dbReference>
<dbReference type="InterPro" id="IPR036278">
    <property type="entry name" value="Sialidase_sf"/>
</dbReference>
<dbReference type="EMBL" id="VAUV01000011">
    <property type="protein sequence ID" value="TLD69772.1"/>
    <property type="molecule type" value="Genomic_DNA"/>
</dbReference>
<evidence type="ECO:0000256" key="5">
    <source>
        <dbReference type="SAM" id="SignalP"/>
    </source>
</evidence>
<dbReference type="InterPro" id="IPR008928">
    <property type="entry name" value="6-hairpin_glycosidase_sf"/>
</dbReference>
<evidence type="ECO:0000256" key="3">
    <source>
        <dbReference type="ARBA" id="ARBA00012733"/>
    </source>
</evidence>
<dbReference type="CDD" id="cd15482">
    <property type="entry name" value="Sialidase_non-viral"/>
    <property type="match status" value="1"/>
</dbReference>
<keyword evidence="4" id="KW-0378">Hydrolase</keyword>
<reference evidence="7 8" key="1">
    <citation type="submission" date="2019-05" db="EMBL/GenBank/DDBJ databases">
        <title>Verrucobacter flavum gen. nov., sp. nov. a new member of the family Verrucomicrobiaceae.</title>
        <authorList>
            <person name="Szuroczki S."/>
            <person name="Abbaszade G."/>
            <person name="Szabo A."/>
            <person name="Felfoldi T."/>
            <person name="Schumann P."/>
            <person name="Boka K."/>
            <person name="Keki Z."/>
            <person name="Toumi M."/>
            <person name="Toth E."/>
        </authorList>
    </citation>
    <scope>NUCLEOTIDE SEQUENCE [LARGE SCALE GENOMIC DNA]</scope>
    <source>
        <strain evidence="7 8">MG-N-17</strain>
    </source>
</reference>
<proteinExistence type="inferred from homology"/>
<accession>A0A5R8KBU3</accession>
<dbReference type="RefSeq" id="WP_138087232.1">
    <property type="nucleotide sequence ID" value="NZ_VAUV01000011.1"/>
</dbReference>
<dbReference type="Gene3D" id="2.120.10.10">
    <property type="match status" value="1"/>
</dbReference>
<dbReference type="Proteomes" id="UP000306196">
    <property type="component" value="Unassembled WGS sequence"/>
</dbReference>
<dbReference type="GO" id="GO:0006689">
    <property type="term" value="P:ganglioside catabolic process"/>
    <property type="evidence" value="ECO:0007669"/>
    <property type="project" value="TreeGrafter"/>
</dbReference>
<dbReference type="Gene3D" id="1.50.10.10">
    <property type="match status" value="1"/>
</dbReference>
<feature type="chain" id="PRO_5024427689" description="exo-alpha-sialidase" evidence="5">
    <location>
        <begin position="21"/>
        <end position="748"/>
    </location>
</feature>
<dbReference type="InterPro" id="IPR011040">
    <property type="entry name" value="Sialidase"/>
</dbReference>
<organism evidence="7 8">
    <name type="scientific">Phragmitibacter flavus</name>
    <dbReference type="NCBI Taxonomy" id="2576071"/>
    <lineage>
        <taxon>Bacteria</taxon>
        <taxon>Pseudomonadati</taxon>
        <taxon>Verrucomicrobiota</taxon>
        <taxon>Verrucomicrobiia</taxon>
        <taxon>Verrucomicrobiales</taxon>
        <taxon>Verrucomicrobiaceae</taxon>
        <taxon>Phragmitibacter</taxon>
    </lineage>
</organism>
<dbReference type="SUPFAM" id="SSF50939">
    <property type="entry name" value="Sialidases"/>
    <property type="match status" value="1"/>
</dbReference>
<dbReference type="InterPro" id="IPR010905">
    <property type="entry name" value="Glyco_hydro_88"/>
</dbReference>
<feature type="signal peptide" evidence="5">
    <location>
        <begin position="1"/>
        <end position="20"/>
    </location>
</feature>
<dbReference type="EC" id="3.2.1.18" evidence="3"/>
<gene>
    <name evidence="7" type="ORF">FEM03_15720</name>
</gene>
<dbReference type="OrthoDB" id="7294637at2"/>
<name>A0A5R8KBU3_9BACT</name>
<feature type="domain" description="Sialidase" evidence="6">
    <location>
        <begin position="104"/>
        <end position="368"/>
    </location>
</feature>
<evidence type="ECO:0000313" key="7">
    <source>
        <dbReference type="EMBL" id="TLD69772.1"/>
    </source>
</evidence>
<evidence type="ECO:0000259" key="6">
    <source>
        <dbReference type="Pfam" id="PF13088"/>
    </source>
</evidence>
<dbReference type="InterPro" id="IPR026856">
    <property type="entry name" value="Sialidase_fam"/>
</dbReference>
<evidence type="ECO:0000313" key="8">
    <source>
        <dbReference type="Proteomes" id="UP000306196"/>
    </source>
</evidence>
<comment type="caution">
    <text evidence="7">The sequence shown here is derived from an EMBL/GenBank/DDBJ whole genome shotgun (WGS) entry which is preliminary data.</text>
</comment>
<dbReference type="PANTHER" id="PTHR10628:SF30">
    <property type="entry name" value="EXO-ALPHA-SIALIDASE"/>
    <property type="match status" value="1"/>
</dbReference>
<dbReference type="GO" id="GO:0016020">
    <property type="term" value="C:membrane"/>
    <property type="evidence" value="ECO:0007669"/>
    <property type="project" value="TreeGrafter"/>
</dbReference>
<protein>
    <recommendedName>
        <fullName evidence="3">exo-alpha-sialidase</fullName>
        <ecNumber evidence="3">3.2.1.18</ecNumber>
    </recommendedName>
</protein>
<dbReference type="InterPro" id="IPR012341">
    <property type="entry name" value="6hp_glycosidase-like_sf"/>
</dbReference>
<dbReference type="PANTHER" id="PTHR10628">
    <property type="entry name" value="SIALIDASE"/>
    <property type="match status" value="1"/>
</dbReference>
<comment type="catalytic activity">
    <reaction evidence="1">
        <text>Hydrolysis of alpha-(2-&gt;3)-, alpha-(2-&gt;6)-, alpha-(2-&gt;8)- glycosidic linkages of terminal sialic acid residues in oligosaccharides, glycoproteins, glycolipids, colominic acid and synthetic substrates.</text>
        <dbReference type="EC" id="3.2.1.18"/>
    </reaction>
</comment>
<keyword evidence="5" id="KW-0732">Signal</keyword>
<evidence type="ECO:0000256" key="2">
    <source>
        <dbReference type="ARBA" id="ARBA00009348"/>
    </source>
</evidence>
<dbReference type="GO" id="GO:0009313">
    <property type="term" value="P:oligosaccharide catabolic process"/>
    <property type="evidence" value="ECO:0007669"/>
    <property type="project" value="TreeGrafter"/>
</dbReference>
<evidence type="ECO:0000256" key="1">
    <source>
        <dbReference type="ARBA" id="ARBA00000427"/>
    </source>
</evidence>
<keyword evidence="8" id="KW-1185">Reference proteome</keyword>
<dbReference type="Pfam" id="PF07470">
    <property type="entry name" value="Glyco_hydro_88"/>
    <property type="match status" value="1"/>
</dbReference>
<comment type="similarity">
    <text evidence="2">Belongs to the glycosyl hydrolase 33 family.</text>
</comment>
<sequence>MITFIRILVLLTFVTSPLQAEQPFLEKQELFAAGQSGFSLYRIPGIVVTNQGTILAYCEARKHGGKDWGEIEIHLCRSTDNGLTFSPPQHIAHHGERIPLTVKTTEGRIEQTVNNPVAINDTKTGVIHFLYCVNYARAFHIQSSDDGLTWTSPIEITATFETFRQKHHYSWTVLATGPGHGIQLKNDRLIVPVWLASGKDGAHHPSVAATIYSDDQGKTWHAGDIALPNDPDHTNPNETVIAQLSDGRVMLNARSTSKASRRLITTSPDGSANWNTPAFDPALPDPQCMGSLITHPNPPNGKPLLIFANPHSLKRDAEHHEIPGASGPRENLTIKLSEDDGKTWPIQKTLEPGGSGYSDLAVLPDGTILCFYERSPDGLNSVGLLTLARLNLAWLKQKEDIRPTQTMQEAGTAVANRVIATSSKQTGYMFDLTLEALLELSRITNNSTYRDHVLRIATNQRKLTPTTPAPWRQQPFNCLTFALFEATQDKSWLPIFLSESERCRNEIWRDPDGIILHPRGTKRGGGEAMLIDALQEYTSRMARTGFITKDPAWFAECARQFRLYRPIVRYPDSGLWSQGRGWISGQPSTLSPGAWSRGHGWLIRGMEQSLRYIPRDAAEYQEIQTHLSELADALLAVQLPSGMWSCLLTRSPDQSPAETSGTAMIAWHLARAIHDGHLTDPKYLASVKKALAALPQYVLTDGTVFNTSPGPGPLETEEPWLKSEYPPGDPHGTFSILFAAAAAYLLDN</sequence>
<dbReference type="GO" id="GO:0004308">
    <property type="term" value="F:exo-alpha-sialidase activity"/>
    <property type="evidence" value="ECO:0007669"/>
    <property type="project" value="UniProtKB-EC"/>
</dbReference>
<dbReference type="GO" id="GO:0005737">
    <property type="term" value="C:cytoplasm"/>
    <property type="evidence" value="ECO:0007669"/>
    <property type="project" value="TreeGrafter"/>
</dbReference>